<accession>A0A1R3JG38</accession>
<protein>
    <submittedName>
        <fullName evidence="1">Uncharacterized protein</fullName>
    </submittedName>
</protein>
<dbReference type="EMBL" id="AWWV01008038">
    <property type="protein sequence ID" value="OMO93793.1"/>
    <property type="molecule type" value="Genomic_DNA"/>
</dbReference>
<dbReference type="Proteomes" id="UP000188268">
    <property type="component" value="Unassembled WGS sequence"/>
</dbReference>
<evidence type="ECO:0000313" key="1">
    <source>
        <dbReference type="EMBL" id="OMO93793.1"/>
    </source>
</evidence>
<keyword evidence="2" id="KW-1185">Reference proteome</keyword>
<organism evidence="1 2">
    <name type="scientific">Corchorus capsularis</name>
    <name type="common">Jute</name>
    <dbReference type="NCBI Taxonomy" id="210143"/>
    <lineage>
        <taxon>Eukaryota</taxon>
        <taxon>Viridiplantae</taxon>
        <taxon>Streptophyta</taxon>
        <taxon>Embryophyta</taxon>
        <taxon>Tracheophyta</taxon>
        <taxon>Spermatophyta</taxon>
        <taxon>Magnoliopsida</taxon>
        <taxon>eudicotyledons</taxon>
        <taxon>Gunneridae</taxon>
        <taxon>Pentapetalae</taxon>
        <taxon>rosids</taxon>
        <taxon>malvids</taxon>
        <taxon>Malvales</taxon>
        <taxon>Malvaceae</taxon>
        <taxon>Grewioideae</taxon>
        <taxon>Apeibeae</taxon>
        <taxon>Corchorus</taxon>
    </lineage>
</organism>
<gene>
    <name evidence="1" type="ORF">CCACVL1_06348</name>
</gene>
<name>A0A1R3JG38_COCAP</name>
<reference evidence="1 2" key="1">
    <citation type="submission" date="2013-09" db="EMBL/GenBank/DDBJ databases">
        <title>Corchorus capsularis genome sequencing.</title>
        <authorList>
            <person name="Alam M."/>
            <person name="Haque M.S."/>
            <person name="Islam M.S."/>
            <person name="Emdad E.M."/>
            <person name="Islam M.M."/>
            <person name="Ahmed B."/>
            <person name="Halim A."/>
            <person name="Hossen Q.M.M."/>
            <person name="Hossain M.Z."/>
            <person name="Ahmed R."/>
            <person name="Khan M.M."/>
            <person name="Islam R."/>
            <person name="Rashid M.M."/>
            <person name="Khan S.A."/>
            <person name="Rahman M.S."/>
            <person name="Alam M."/>
        </authorList>
    </citation>
    <scope>NUCLEOTIDE SEQUENCE [LARGE SCALE GENOMIC DNA]</scope>
    <source>
        <strain evidence="2">cv. CVL-1</strain>
        <tissue evidence="1">Whole seedling</tissue>
    </source>
</reference>
<sequence>MMRREIEKLKVELVKKRLKMKKIELFGSIELILPLILVVVEDDVQASVEIGINICPPRRENGHKVADRTASNTRLKGGWAGKICGIQCHMFVS</sequence>
<proteinExistence type="predicted"/>
<dbReference type="AlphaFoldDB" id="A0A1R3JG38"/>
<evidence type="ECO:0000313" key="2">
    <source>
        <dbReference type="Proteomes" id="UP000188268"/>
    </source>
</evidence>
<dbReference type="Gramene" id="OMO93793">
    <property type="protein sequence ID" value="OMO93793"/>
    <property type="gene ID" value="CCACVL1_06348"/>
</dbReference>
<comment type="caution">
    <text evidence="1">The sequence shown here is derived from an EMBL/GenBank/DDBJ whole genome shotgun (WGS) entry which is preliminary data.</text>
</comment>